<dbReference type="EMBL" id="JAINUF010000007">
    <property type="protein sequence ID" value="KAJ8353413.1"/>
    <property type="molecule type" value="Genomic_DNA"/>
</dbReference>
<gene>
    <name evidence="1" type="ORF">SKAU_G00209800</name>
</gene>
<proteinExistence type="predicted"/>
<accession>A0A9Q1F940</accession>
<sequence>MRERLEEMMALVQDNMRKAQKNQKVWYDRKARTRVFEPGQQRGRKHQKFHVNLLKAFQPRSEPVQQKLFVRAVGEEEEASEQYFPTKGQSQTMDLSHLPPAWREELGACMDPELFQEKPGYTTLAQHKIHLKENSPVRQKCYRIPERLLPVLKQELE</sequence>
<evidence type="ECO:0000313" key="1">
    <source>
        <dbReference type="EMBL" id="KAJ8353413.1"/>
    </source>
</evidence>
<organism evidence="1 2">
    <name type="scientific">Synaphobranchus kaupii</name>
    <name type="common">Kaup's arrowtooth eel</name>
    <dbReference type="NCBI Taxonomy" id="118154"/>
    <lineage>
        <taxon>Eukaryota</taxon>
        <taxon>Metazoa</taxon>
        <taxon>Chordata</taxon>
        <taxon>Craniata</taxon>
        <taxon>Vertebrata</taxon>
        <taxon>Euteleostomi</taxon>
        <taxon>Actinopterygii</taxon>
        <taxon>Neopterygii</taxon>
        <taxon>Teleostei</taxon>
        <taxon>Anguilliformes</taxon>
        <taxon>Synaphobranchidae</taxon>
        <taxon>Synaphobranchus</taxon>
    </lineage>
</organism>
<evidence type="ECO:0000313" key="2">
    <source>
        <dbReference type="Proteomes" id="UP001152622"/>
    </source>
</evidence>
<comment type="caution">
    <text evidence="1">The sequence shown here is derived from an EMBL/GenBank/DDBJ whole genome shotgun (WGS) entry which is preliminary data.</text>
</comment>
<keyword evidence="2" id="KW-1185">Reference proteome</keyword>
<dbReference type="AlphaFoldDB" id="A0A9Q1F940"/>
<name>A0A9Q1F940_SYNKA</name>
<protein>
    <submittedName>
        <fullName evidence="1">Uncharacterized protein</fullName>
    </submittedName>
</protein>
<reference evidence="1" key="1">
    <citation type="journal article" date="2023" name="Science">
        <title>Genome structures resolve the early diversification of teleost fishes.</title>
        <authorList>
            <person name="Parey E."/>
            <person name="Louis A."/>
            <person name="Montfort J."/>
            <person name="Bouchez O."/>
            <person name="Roques C."/>
            <person name="Iampietro C."/>
            <person name="Lluch J."/>
            <person name="Castinel A."/>
            <person name="Donnadieu C."/>
            <person name="Desvignes T."/>
            <person name="Floi Bucao C."/>
            <person name="Jouanno E."/>
            <person name="Wen M."/>
            <person name="Mejri S."/>
            <person name="Dirks R."/>
            <person name="Jansen H."/>
            <person name="Henkel C."/>
            <person name="Chen W.J."/>
            <person name="Zahm M."/>
            <person name="Cabau C."/>
            <person name="Klopp C."/>
            <person name="Thompson A.W."/>
            <person name="Robinson-Rechavi M."/>
            <person name="Braasch I."/>
            <person name="Lecointre G."/>
            <person name="Bobe J."/>
            <person name="Postlethwait J.H."/>
            <person name="Berthelot C."/>
            <person name="Roest Crollius H."/>
            <person name="Guiguen Y."/>
        </authorList>
    </citation>
    <scope>NUCLEOTIDE SEQUENCE</scope>
    <source>
        <strain evidence="1">WJC10195</strain>
    </source>
</reference>
<dbReference type="OrthoDB" id="10627582at2759"/>
<dbReference type="Proteomes" id="UP001152622">
    <property type="component" value="Chromosome 7"/>
</dbReference>